<keyword evidence="2" id="KW-0614">Plasmid</keyword>
<evidence type="ECO:0000313" key="2">
    <source>
        <dbReference type="EMBL" id="ALL42197.1"/>
    </source>
</evidence>
<dbReference type="EMBL" id="KT033469">
    <property type="protein sequence ID" value="ALL42197.1"/>
    <property type="molecule type" value="Genomic_DNA"/>
</dbReference>
<dbReference type="Pfam" id="PF09673">
    <property type="entry name" value="TrbC_Ftype"/>
    <property type="match status" value="1"/>
</dbReference>
<evidence type="ECO:0000256" key="1">
    <source>
        <dbReference type="SAM" id="SignalP"/>
    </source>
</evidence>
<keyword evidence="1" id="KW-0732">Signal</keyword>
<geneLocation type="plasmid" evidence="2">
    <name>pAsa4b</name>
</geneLocation>
<protein>
    <submittedName>
        <fullName evidence="2">Conjugal transfer protein</fullName>
    </submittedName>
</protein>
<dbReference type="InterPro" id="IPR019106">
    <property type="entry name" value="T4SS_TrbC"/>
</dbReference>
<gene>
    <name evidence="2" type="primary">traW</name>
</gene>
<reference evidence="2" key="1">
    <citation type="submission" date="2015-06" db="EMBL/GenBank/DDBJ databases">
        <title>Antimicrobial resistance-carrying plasmid pAsa4 variants found in Aeromonas salmonicida subsp. salmonicida: general architecture, construction blocks and gene elimination.</title>
        <authorList>
            <person name="Tanaka K.H."/>
            <person name="Vincent A.T."/>
            <person name="Trudel M.V."/>
            <person name="Paquet V.E."/>
            <person name="Frenette M."/>
            <person name="Charette S.J."/>
        </authorList>
    </citation>
    <scope>NUCLEOTIDE SEQUENCE</scope>
    <source>
        <strain evidence="2">01-B522</strain>
        <plasmid evidence="2">pAsa4b</plasmid>
    </source>
</reference>
<organism evidence="2">
    <name type="scientific">Aeromonas salmonicida subsp. salmonicida</name>
    <dbReference type="NCBI Taxonomy" id="29491"/>
    <lineage>
        <taxon>Bacteria</taxon>
        <taxon>Pseudomonadati</taxon>
        <taxon>Pseudomonadota</taxon>
        <taxon>Gammaproteobacteria</taxon>
        <taxon>Aeromonadales</taxon>
        <taxon>Aeromonadaceae</taxon>
        <taxon>Aeromonas</taxon>
    </lineage>
</organism>
<feature type="chain" id="PRO_5008247371" evidence="1">
    <location>
        <begin position="30"/>
        <end position="421"/>
    </location>
</feature>
<dbReference type="RefSeq" id="WP_073545151.1">
    <property type="nucleotide sequence ID" value="NZ_JBANEX010000124.1"/>
</dbReference>
<sequence length="421" mass="46444">MSKSLVALIPSYKRVAAAVLLATAGNAFSQNAILTEEDIALIEQGRSISKKALELDMSQPLQNRHMSEAQVEAKEFFKQLQSTDKTLKEMQRKQAEKGIYTDHRMLVFASLSLGEQGLDDVLSAVSGQSDAVIVFRGIPEGMNLGQGVKAIQDLAAKKDPVPNIIINPQLFKSHNVTSVPTIIMLDGEQLLGQQPNVVAQVSGLADPSWLAREVKSGKMGDLGVRGPVEEISEPDLIDVAKARLAKIDWVEKKKKAIERFWLKQNFNELPKAIKARTREVDPSVVVTKDIAAADGSVFARAGEVINPLCDLRMECQPGTRPFTQAVVVFDPQDKKQIALLAKALPKIRQEPGVQRITFIATALDKDKGWDSYKSVSDQIDSPVYLLTPDLISRFELEHTPTVITAKNRMFIVRELVEEADK</sequence>
<accession>A0A189PG93</accession>
<name>A0A189PG93_AERSS</name>
<feature type="signal peptide" evidence="1">
    <location>
        <begin position="1"/>
        <end position="29"/>
    </location>
</feature>
<proteinExistence type="predicted"/>
<dbReference type="AlphaFoldDB" id="A0A189PG93"/>